<sequence length="289" mass="31862">MVSTVTPNRTLRILKDATKGKYGVLAAIVYNIEHITAYVRAAEAQQSPLIILLFPSTVEQLPSLVFAADAASRSASVPISIHLDHAQDEQQIRKIVRTLPFDSIMVDMSHYEHTENLAKTKVLTSLCHESWIAVEAECGRINGGEDGIADTGDLEALFTAPEEVEEFLEAGIDMLAPSIGNIHGDYPPEGPKLDFERLQSINKQLSGRCLSVLHGTNDFTPEIIRACIDSGVVKLNVNKLLLACWNEYIKDNIHKNLTELMTGGIDILQKEVERWMVICGSSGRARTLL</sequence>
<gene>
    <name evidence="1" type="ORF">H2198_005099</name>
</gene>
<accession>A0ACC3A705</accession>
<dbReference type="Proteomes" id="UP001172386">
    <property type="component" value="Unassembled WGS sequence"/>
</dbReference>
<dbReference type="EMBL" id="JAPDRQ010000081">
    <property type="protein sequence ID" value="KAJ9656248.1"/>
    <property type="molecule type" value="Genomic_DNA"/>
</dbReference>
<comment type="caution">
    <text evidence="1">The sequence shown here is derived from an EMBL/GenBank/DDBJ whole genome shotgun (WGS) entry which is preliminary data.</text>
</comment>
<reference evidence="1" key="1">
    <citation type="submission" date="2022-10" db="EMBL/GenBank/DDBJ databases">
        <title>Culturing micro-colonial fungi from biological soil crusts in the Mojave desert and describing Neophaeococcomyces mojavensis, and introducing the new genera and species Taxawa tesnikishii.</title>
        <authorList>
            <person name="Kurbessoian T."/>
            <person name="Stajich J.E."/>
        </authorList>
    </citation>
    <scope>NUCLEOTIDE SEQUENCE</scope>
    <source>
        <strain evidence="1">JES_112</strain>
    </source>
</reference>
<keyword evidence="2" id="KW-1185">Reference proteome</keyword>
<evidence type="ECO:0000313" key="1">
    <source>
        <dbReference type="EMBL" id="KAJ9656248.1"/>
    </source>
</evidence>
<proteinExistence type="predicted"/>
<protein>
    <submittedName>
        <fullName evidence="1">Uncharacterized protein</fullName>
    </submittedName>
</protein>
<evidence type="ECO:0000313" key="2">
    <source>
        <dbReference type="Proteomes" id="UP001172386"/>
    </source>
</evidence>
<organism evidence="1 2">
    <name type="scientific">Neophaeococcomyces mojaviensis</name>
    <dbReference type="NCBI Taxonomy" id="3383035"/>
    <lineage>
        <taxon>Eukaryota</taxon>
        <taxon>Fungi</taxon>
        <taxon>Dikarya</taxon>
        <taxon>Ascomycota</taxon>
        <taxon>Pezizomycotina</taxon>
        <taxon>Eurotiomycetes</taxon>
        <taxon>Chaetothyriomycetidae</taxon>
        <taxon>Chaetothyriales</taxon>
        <taxon>Chaetothyriales incertae sedis</taxon>
        <taxon>Neophaeococcomyces</taxon>
    </lineage>
</organism>
<name>A0ACC3A705_9EURO</name>